<name>A0ACA9QN31_9GLOM</name>
<keyword evidence="2" id="KW-1185">Reference proteome</keyword>
<feature type="non-terminal residue" evidence="1">
    <location>
        <position position="114"/>
    </location>
</feature>
<comment type="caution">
    <text evidence="1">The sequence shown here is derived from an EMBL/GenBank/DDBJ whole genome shotgun (WGS) entry which is preliminary data.</text>
</comment>
<evidence type="ECO:0000313" key="1">
    <source>
        <dbReference type="EMBL" id="CAG8755712.1"/>
    </source>
</evidence>
<proteinExistence type="predicted"/>
<organism evidence="1 2">
    <name type="scientific">Cetraspora pellucida</name>
    <dbReference type="NCBI Taxonomy" id="1433469"/>
    <lineage>
        <taxon>Eukaryota</taxon>
        <taxon>Fungi</taxon>
        <taxon>Fungi incertae sedis</taxon>
        <taxon>Mucoromycota</taxon>
        <taxon>Glomeromycotina</taxon>
        <taxon>Glomeromycetes</taxon>
        <taxon>Diversisporales</taxon>
        <taxon>Gigasporaceae</taxon>
        <taxon>Cetraspora</taxon>
    </lineage>
</organism>
<dbReference type="EMBL" id="CAJVPW010045350">
    <property type="protein sequence ID" value="CAG8755712.1"/>
    <property type="molecule type" value="Genomic_DNA"/>
</dbReference>
<dbReference type="Proteomes" id="UP000789366">
    <property type="component" value="Unassembled WGS sequence"/>
</dbReference>
<gene>
    <name evidence="1" type="ORF">SPELUC_LOCUS14787</name>
</gene>
<accession>A0ACA9QN31</accession>
<evidence type="ECO:0000313" key="2">
    <source>
        <dbReference type="Proteomes" id="UP000789366"/>
    </source>
</evidence>
<protein>
    <submittedName>
        <fullName evidence="1">12647_t:CDS:1</fullName>
    </submittedName>
</protein>
<reference evidence="1" key="1">
    <citation type="submission" date="2021-06" db="EMBL/GenBank/DDBJ databases">
        <authorList>
            <person name="Kallberg Y."/>
            <person name="Tangrot J."/>
            <person name="Rosling A."/>
        </authorList>
    </citation>
    <scope>NUCLEOTIDE SEQUENCE</scope>
    <source>
        <strain evidence="1">28 12/20/2015</strain>
    </source>
</reference>
<sequence length="114" mass="13372">MYFYFLTTAIAMISTDYYKLQKTLSSLSYSMLQEIEKEEHAENLKMNILQAIHFIAKSWKEVSVDTIQNYPVLNDIVNTIETLDLSNPMQVEEFLEILDENIIYKVPLDDEVIK</sequence>